<protein>
    <submittedName>
        <fullName evidence="3">Uncharacterized protein</fullName>
    </submittedName>
</protein>
<dbReference type="OMA" id="DCITNST"/>
<dbReference type="VEuPathDB" id="PiroplasmaDB:TA05290"/>
<proteinExistence type="predicted"/>
<evidence type="ECO:0000313" key="3">
    <source>
        <dbReference type="EMBL" id="CAI75355.1"/>
    </source>
</evidence>
<reference evidence="3 4" key="1">
    <citation type="journal article" date="2005" name="Science">
        <title>Genome of the host-cell transforming parasite Theileria annulata compared with T. parva.</title>
        <authorList>
            <person name="Pain A."/>
            <person name="Renauld H."/>
            <person name="Berriman M."/>
            <person name="Murphy L."/>
            <person name="Yeats C.A."/>
            <person name="Weir W."/>
            <person name="Kerhornou A."/>
            <person name="Aslett M."/>
            <person name="Bishop R."/>
            <person name="Bouchier C."/>
            <person name="Cochet M."/>
            <person name="Coulson R.M.R."/>
            <person name="Cronin A."/>
            <person name="de Villiers E.P."/>
            <person name="Fraser A."/>
            <person name="Fosker N."/>
            <person name="Gardner M."/>
            <person name="Goble A."/>
            <person name="Griffiths-Jones S."/>
            <person name="Harris D.E."/>
            <person name="Katzer F."/>
            <person name="Larke N."/>
            <person name="Lord A."/>
            <person name="Maser P."/>
            <person name="McKellar S."/>
            <person name="Mooney P."/>
            <person name="Morton F."/>
            <person name="Nene V."/>
            <person name="O'Neil S."/>
            <person name="Price C."/>
            <person name="Quail M.A."/>
            <person name="Rabbinowitsch E."/>
            <person name="Rawlings N.D."/>
            <person name="Rutter S."/>
            <person name="Saunders D."/>
            <person name="Seeger K."/>
            <person name="Shah T."/>
            <person name="Squares R."/>
            <person name="Squares S."/>
            <person name="Tivey A."/>
            <person name="Walker A.R."/>
            <person name="Woodward J."/>
            <person name="Dobbelaere D.A.E."/>
            <person name="Langsley G."/>
            <person name="Rajandream M.A."/>
            <person name="McKeever D."/>
            <person name="Shiels B."/>
            <person name="Tait A."/>
            <person name="Barrell B.G."/>
            <person name="Hall N."/>
        </authorList>
    </citation>
    <scope>NUCLEOTIDE SEQUENCE [LARGE SCALE GENOMIC DNA]</scope>
    <source>
        <strain evidence="4">Ankara</strain>
    </source>
</reference>
<keyword evidence="2" id="KW-1133">Transmembrane helix</keyword>
<keyword evidence="4" id="KW-1185">Reference proteome</keyword>
<keyword evidence="2" id="KW-0812">Transmembrane</keyword>
<dbReference type="AlphaFoldDB" id="Q4UCU6"/>
<evidence type="ECO:0000313" key="4">
    <source>
        <dbReference type="Proteomes" id="UP000001950"/>
    </source>
</evidence>
<dbReference type="RefSeq" id="XP_954831.1">
    <property type="nucleotide sequence ID" value="XM_949738.1"/>
</dbReference>
<dbReference type="EMBL" id="CR940352">
    <property type="protein sequence ID" value="CAI75355.1"/>
    <property type="molecule type" value="Genomic_DNA"/>
</dbReference>
<dbReference type="InParanoid" id="Q4UCU6"/>
<gene>
    <name evidence="3" type="ORF">TA05290</name>
</gene>
<evidence type="ECO:0000256" key="2">
    <source>
        <dbReference type="SAM" id="Phobius"/>
    </source>
</evidence>
<feature type="region of interest" description="Disordered" evidence="1">
    <location>
        <begin position="1"/>
        <end position="25"/>
    </location>
</feature>
<dbReference type="Proteomes" id="UP000001950">
    <property type="component" value="Chromosome 3"/>
</dbReference>
<organism evidence="3 4">
    <name type="scientific">Theileria annulata</name>
    <dbReference type="NCBI Taxonomy" id="5874"/>
    <lineage>
        <taxon>Eukaryota</taxon>
        <taxon>Sar</taxon>
        <taxon>Alveolata</taxon>
        <taxon>Apicomplexa</taxon>
        <taxon>Aconoidasida</taxon>
        <taxon>Piroplasmida</taxon>
        <taxon>Theileriidae</taxon>
        <taxon>Theileria</taxon>
    </lineage>
</organism>
<name>Q4UCU6_THEAN</name>
<accession>Q4UCU6</accession>
<feature type="transmembrane region" description="Helical" evidence="2">
    <location>
        <begin position="144"/>
        <end position="165"/>
    </location>
</feature>
<dbReference type="OrthoDB" id="10444715at2759"/>
<dbReference type="KEGG" id="tan:TA05290"/>
<dbReference type="GeneID" id="3864879"/>
<evidence type="ECO:0000256" key="1">
    <source>
        <dbReference type="SAM" id="MobiDB-lite"/>
    </source>
</evidence>
<feature type="compositionally biased region" description="Acidic residues" evidence="1">
    <location>
        <begin position="1"/>
        <end position="11"/>
    </location>
</feature>
<keyword evidence="2" id="KW-0472">Membrane</keyword>
<dbReference type="eggNOG" id="ENOG502QX11">
    <property type="taxonomic scope" value="Eukaryota"/>
</dbReference>
<sequence>MNEISSDDEIELTSSLNPDGPSLGVSRKDLSEIVEKLEEINKFDNKVQSTVNTLEDCITNSTLSIYDLIENNNKILEKKEDSLNTTSTNNTVTLESKEKKLTIGISYGDIKLNIDNVNVKIKSHKKEKTTTEANSSIADDLHNGFAAVTKYQMILLILLVVLNVFRK</sequence>